<dbReference type="RefSeq" id="WP_188591961.1">
    <property type="nucleotide sequence ID" value="NZ_BMFU01000002.1"/>
</dbReference>
<dbReference type="Proteomes" id="UP000652153">
    <property type="component" value="Unassembled WGS sequence"/>
</dbReference>
<sequence length="55" mass="6269">MNRFYTISLKNGENCEIKYGRRYYDFSEGSMIFMAPEQLLTVDYDPGDSGSEGTA</sequence>
<comment type="caution">
    <text evidence="1">The sequence shown here is derived from an EMBL/GenBank/DDBJ whole genome shotgun (WGS) entry which is preliminary data.</text>
</comment>
<keyword evidence="2" id="KW-1185">Reference proteome</keyword>
<evidence type="ECO:0000313" key="1">
    <source>
        <dbReference type="EMBL" id="GGH50650.1"/>
    </source>
</evidence>
<gene>
    <name evidence="1" type="ORF">GCM10008014_15900</name>
</gene>
<name>A0ABQ1Z578_9BACL</name>
<protein>
    <submittedName>
        <fullName evidence="1">Uncharacterized protein</fullName>
    </submittedName>
</protein>
<organism evidence="1 2">
    <name type="scientific">Paenibacillus silvae</name>
    <dbReference type="NCBI Taxonomy" id="1325358"/>
    <lineage>
        <taxon>Bacteria</taxon>
        <taxon>Bacillati</taxon>
        <taxon>Bacillota</taxon>
        <taxon>Bacilli</taxon>
        <taxon>Bacillales</taxon>
        <taxon>Paenibacillaceae</taxon>
        <taxon>Paenibacillus</taxon>
    </lineage>
</organism>
<reference evidence="2" key="1">
    <citation type="journal article" date="2019" name="Int. J. Syst. Evol. Microbiol.">
        <title>The Global Catalogue of Microorganisms (GCM) 10K type strain sequencing project: providing services to taxonomists for standard genome sequencing and annotation.</title>
        <authorList>
            <consortium name="The Broad Institute Genomics Platform"/>
            <consortium name="The Broad Institute Genome Sequencing Center for Infectious Disease"/>
            <person name="Wu L."/>
            <person name="Ma J."/>
        </authorList>
    </citation>
    <scope>NUCLEOTIDE SEQUENCE [LARGE SCALE GENOMIC DNA]</scope>
    <source>
        <strain evidence="2">CGMCC 1.12770</strain>
    </source>
</reference>
<proteinExistence type="predicted"/>
<dbReference type="EMBL" id="BMFU01000002">
    <property type="protein sequence ID" value="GGH50650.1"/>
    <property type="molecule type" value="Genomic_DNA"/>
</dbReference>
<evidence type="ECO:0000313" key="2">
    <source>
        <dbReference type="Proteomes" id="UP000652153"/>
    </source>
</evidence>
<accession>A0ABQ1Z578</accession>